<dbReference type="EMBL" id="JAPNKE010000002">
    <property type="protein sequence ID" value="MCY1005105.1"/>
    <property type="molecule type" value="Genomic_DNA"/>
</dbReference>
<feature type="region of interest" description="Disordered" evidence="1">
    <location>
        <begin position="19"/>
        <end position="76"/>
    </location>
</feature>
<feature type="signal peptide" evidence="2">
    <location>
        <begin position="1"/>
        <end position="17"/>
    </location>
</feature>
<reference evidence="3" key="1">
    <citation type="submission" date="2022-11" db="EMBL/GenBank/DDBJ databases">
        <title>Minimal conservation of predation-associated metabolite biosynthetic gene clusters underscores biosynthetic potential of Myxococcota including descriptions for ten novel species: Archangium lansinium sp. nov., Myxococcus landrumus sp. nov., Nannocystis bai.</title>
        <authorList>
            <person name="Ahearne A."/>
            <person name="Stevens C."/>
            <person name="Phillips K."/>
        </authorList>
    </citation>
    <scope>NUCLEOTIDE SEQUENCE</scope>
    <source>
        <strain evidence="3">Na p29</strain>
    </source>
</reference>
<evidence type="ECO:0000313" key="4">
    <source>
        <dbReference type="Proteomes" id="UP001150924"/>
    </source>
</evidence>
<keyword evidence="2" id="KW-0732">Signal</keyword>
<gene>
    <name evidence="3" type="ORF">OV079_05875</name>
</gene>
<sequence length="512" mass="53704">MRSLLMLLANASALALACGPSTSTSESTTDGGTQTTTDGTTDPGETTTTTTLTPTSTTTLDEPTTTSTTTVDPPLPACDVQVFPGDHAAAVCPSGPCPISGDVELRCGDSEFGSPGVRVAPTPDVTWVATSSSSDSMLFRVTTDSAQRVTLPARFARSTIHLAAGPGGDLHVAAEVQGMLDPGDADIAYVAEARDWAEETAHVGIAGEPLAGFQVLPDGRPHIWHFGEGPEDFRELVRDDQGAWTSTSVAFPTGGYGTPKFGRDAQGRLLAADMRKEDTLYWLDVEVDGALQRLGKNFNSSSGQHYFLVPSAQPTPPVGAPFAALIQDDALLEVAWPIDDETSAAAQIPGFGLLESMCEGSVSPDDDDNCPASCIATATGFEDHTATLARTPDGLAWAVVVTTQLDTTYEYTLECEERFGCFCQPSVVSDATASTLHVFRVTMDGADPVEVLTLPIPRLATSDAWSEFGDTLVATHAQAYGDSLAVGLRLHGALPGEIVVRALRIELDALAP</sequence>
<evidence type="ECO:0008006" key="5">
    <source>
        <dbReference type="Google" id="ProtNLM"/>
    </source>
</evidence>
<dbReference type="RefSeq" id="WP_267766731.1">
    <property type="nucleotide sequence ID" value="NZ_JAPNKE010000002.1"/>
</dbReference>
<dbReference type="AlphaFoldDB" id="A0A9X3EK07"/>
<keyword evidence="4" id="KW-1185">Reference proteome</keyword>
<protein>
    <recommendedName>
        <fullName evidence="5">Lipoprotein</fullName>
    </recommendedName>
</protein>
<evidence type="ECO:0000256" key="2">
    <source>
        <dbReference type="SAM" id="SignalP"/>
    </source>
</evidence>
<evidence type="ECO:0000313" key="3">
    <source>
        <dbReference type="EMBL" id="MCY1005105.1"/>
    </source>
</evidence>
<evidence type="ECO:0000256" key="1">
    <source>
        <dbReference type="SAM" id="MobiDB-lite"/>
    </source>
</evidence>
<dbReference type="Proteomes" id="UP001150924">
    <property type="component" value="Unassembled WGS sequence"/>
</dbReference>
<accession>A0A9X3EK07</accession>
<feature type="compositionally biased region" description="Low complexity" evidence="1">
    <location>
        <begin position="19"/>
        <end position="72"/>
    </location>
</feature>
<organism evidence="3 4">
    <name type="scientific">Nannocystis pusilla</name>
    <dbReference type="NCBI Taxonomy" id="889268"/>
    <lineage>
        <taxon>Bacteria</taxon>
        <taxon>Pseudomonadati</taxon>
        <taxon>Myxococcota</taxon>
        <taxon>Polyangia</taxon>
        <taxon>Nannocystales</taxon>
        <taxon>Nannocystaceae</taxon>
        <taxon>Nannocystis</taxon>
    </lineage>
</organism>
<name>A0A9X3EK07_9BACT</name>
<dbReference type="PROSITE" id="PS51257">
    <property type="entry name" value="PROKAR_LIPOPROTEIN"/>
    <property type="match status" value="1"/>
</dbReference>
<comment type="caution">
    <text evidence="3">The sequence shown here is derived from an EMBL/GenBank/DDBJ whole genome shotgun (WGS) entry which is preliminary data.</text>
</comment>
<proteinExistence type="predicted"/>
<feature type="chain" id="PRO_5040852302" description="Lipoprotein" evidence="2">
    <location>
        <begin position="18"/>
        <end position="512"/>
    </location>
</feature>